<evidence type="ECO:0000313" key="3">
    <source>
        <dbReference type="Proteomes" id="UP000183656"/>
    </source>
</evidence>
<name>A0A1I7GXG2_9BURK</name>
<proteinExistence type="predicted"/>
<dbReference type="STRING" id="343013.SAMN04489707_100785"/>
<evidence type="ECO:0000256" key="1">
    <source>
        <dbReference type="SAM" id="SignalP"/>
    </source>
</evidence>
<keyword evidence="3" id="KW-1185">Reference proteome</keyword>
<protein>
    <recommendedName>
        <fullName evidence="4">Lipoprotein</fullName>
    </recommendedName>
</protein>
<gene>
    <name evidence="2" type="ORF">SAMN04489707_100785</name>
</gene>
<organism evidence="2 3">
    <name type="scientific">Paenacidovorax caeni</name>
    <dbReference type="NCBI Taxonomy" id="343013"/>
    <lineage>
        <taxon>Bacteria</taxon>
        <taxon>Pseudomonadati</taxon>
        <taxon>Pseudomonadota</taxon>
        <taxon>Betaproteobacteria</taxon>
        <taxon>Burkholderiales</taxon>
        <taxon>Comamonadaceae</taxon>
        <taxon>Paenacidovorax</taxon>
    </lineage>
</organism>
<sequence length="450" mass="50229">MKRPLNTHLFQRPARWGVLPLLALALTACGGGSEESAIFQPGEVVTFAATLPDGSTQESHYLMHGVTADGDLLVDDVSEKMSVGPRKRPPLAGVLVALPLESGDSLQGDTPRLASLRVFYKQLWQGIAERRNDGSDIAAEIGAYETDVGALYEDFQVSGFFSVKDYVTFYEQVGENPYFDEQEWVEEELVEFFYRTGWAQGNWVRALERLSPGLTWPDFLNVMASRKDSFASLLHLWHELNWRRQVPITMDEFIGRYVGRSKAASLDNVAKADASQDTGAEKFFVTNKSWGVRINSSEQSSVAILSSQDTNISNYHRVGEKKEICPTKLSIRGRLGVAQADLEWKMKYTEEKHASLPGTFLSSFGMDVFRAVGYEGEIREVDDPNGGFYQTGGTAFFNRQLIKSLSVNMEIKDLKNIGTEAAPRPGFTARVKVTPSFIFNSPWVRTCEVK</sequence>
<dbReference type="RefSeq" id="WP_054254979.1">
    <property type="nucleotide sequence ID" value="NZ_CYIG01000003.1"/>
</dbReference>
<evidence type="ECO:0008006" key="4">
    <source>
        <dbReference type="Google" id="ProtNLM"/>
    </source>
</evidence>
<feature type="chain" id="PRO_5010289711" description="Lipoprotein" evidence="1">
    <location>
        <begin position="31"/>
        <end position="450"/>
    </location>
</feature>
<dbReference type="Proteomes" id="UP000183656">
    <property type="component" value="Unassembled WGS sequence"/>
</dbReference>
<keyword evidence="1" id="KW-0732">Signal</keyword>
<evidence type="ECO:0000313" key="2">
    <source>
        <dbReference type="EMBL" id="SFU53164.1"/>
    </source>
</evidence>
<dbReference type="EMBL" id="FPBX01000007">
    <property type="protein sequence ID" value="SFU53164.1"/>
    <property type="molecule type" value="Genomic_DNA"/>
</dbReference>
<reference evidence="2 3" key="1">
    <citation type="submission" date="2016-10" db="EMBL/GenBank/DDBJ databases">
        <authorList>
            <person name="de Groot N.N."/>
        </authorList>
    </citation>
    <scope>NUCLEOTIDE SEQUENCE [LARGE SCALE GENOMIC DNA]</scope>
    <source>
        <strain evidence="2 3">R-24608</strain>
    </source>
</reference>
<dbReference type="PROSITE" id="PS51257">
    <property type="entry name" value="PROKAR_LIPOPROTEIN"/>
    <property type="match status" value="1"/>
</dbReference>
<accession>A0A1I7GXG2</accession>
<dbReference type="OrthoDB" id="9933831at2"/>
<dbReference type="AlphaFoldDB" id="A0A1I7GXG2"/>
<feature type="signal peptide" evidence="1">
    <location>
        <begin position="1"/>
        <end position="30"/>
    </location>
</feature>